<keyword evidence="4 5" id="KW-0413">Isomerase</keyword>
<dbReference type="InterPro" id="IPR002701">
    <property type="entry name" value="CM_II_prokaryot"/>
</dbReference>
<evidence type="ECO:0000313" key="9">
    <source>
        <dbReference type="EMBL" id="BBY10114.1"/>
    </source>
</evidence>
<dbReference type="KEGG" id="mmal:CKJ54_11980"/>
<evidence type="ECO:0000313" key="10">
    <source>
        <dbReference type="Proteomes" id="UP000216246"/>
    </source>
</evidence>
<evidence type="ECO:0000256" key="5">
    <source>
        <dbReference type="PIRNR" id="PIRNR026640"/>
    </source>
</evidence>
<comment type="catalytic activity">
    <reaction evidence="5">
        <text>chorismate = prephenate</text>
        <dbReference type="Rhea" id="RHEA:13897"/>
        <dbReference type="ChEBI" id="CHEBI:29748"/>
        <dbReference type="ChEBI" id="CHEBI:29934"/>
        <dbReference type="EC" id="5.4.99.5"/>
    </reaction>
</comment>
<dbReference type="Pfam" id="PF01817">
    <property type="entry name" value="CM_2"/>
    <property type="match status" value="1"/>
</dbReference>
<dbReference type="EMBL" id="CP023147">
    <property type="protein sequence ID" value="ASW90511.1"/>
    <property type="molecule type" value="Genomic_DNA"/>
</dbReference>
<evidence type="ECO:0000256" key="3">
    <source>
        <dbReference type="ARBA" id="ARBA00022729"/>
    </source>
</evidence>
<evidence type="ECO:0000256" key="2">
    <source>
        <dbReference type="ARBA" id="ARBA00012404"/>
    </source>
</evidence>
<reference evidence="8 10" key="1">
    <citation type="submission" date="2017-08" db="EMBL/GenBank/DDBJ databases">
        <title>Phylogentic analysis of Mycobacterium avium complex whole genomes.</title>
        <authorList>
            <person name="Caverly L.J."/>
            <person name="Spilker T."/>
            <person name="LiPuma J."/>
        </authorList>
    </citation>
    <scope>NUCLEOTIDE SEQUENCE [LARGE SCALE GENOMIC DNA]</scope>
    <source>
        <strain evidence="8 10">FLAC0026</strain>
    </source>
</reference>
<reference evidence="9 11" key="2">
    <citation type="journal article" date="2019" name="Emerg. Microbes Infect.">
        <title>Comprehensive subspecies identification of 175 nontuberculous mycobacteria species based on 7547 genomic profiles.</title>
        <authorList>
            <person name="Matsumoto Y."/>
            <person name="Kinjo T."/>
            <person name="Motooka D."/>
            <person name="Nabeya D."/>
            <person name="Jung N."/>
            <person name="Uechi K."/>
            <person name="Horii T."/>
            <person name="Iida T."/>
            <person name="Fujita J."/>
            <person name="Nakamura S."/>
        </authorList>
    </citation>
    <scope>NUCLEOTIDE SEQUENCE [LARGE SCALE GENOMIC DNA]</scope>
    <source>
        <strain evidence="9 11">JCM 17324</strain>
    </source>
</reference>
<dbReference type="GO" id="GO:0004106">
    <property type="term" value="F:chorismate mutase activity"/>
    <property type="evidence" value="ECO:0007669"/>
    <property type="project" value="UniProtKB-EC"/>
</dbReference>
<accession>A0AAC9VR08</accession>
<keyword evidence="11" id="KW-1185">Reference proteome</keyword>
<dbReference type="GO" id="GO:0046417">
    <property type="term" value="P:chorismate metabolic process"/>
    <property type="evidence" value="ECO:0007669"/>
    <property type="project" value="InterPro"/>
</dbReference>
<dbReference type="GO" id="GO:0009697">
    <property type="term" value="P:salicylic acid biosynthetic process"/>
    <property type="evidence" value="ECO:0007669"/>
    <property type="project" value="TreeGrafter"/>
</dbReference>
<proteinExistence type="predicted"/>
<dbReference type="EMBL" id="AP022584">
    <property type="protein sequence ID" value="BBY10114.1"/>
    <property type="molecule type" value="Genomic_DNA"/>
</dbReference>
<dbReference type="Proteomes" id="UP000216246">
    <property type="component" value="Chromosome"/>
</dbReference>
<evidence type="ECO:0000256" key="6">
    <source>
        <dbReference type="SAM" id="SignalP"/>
    </source>
</evidence>
<dbReference type="Gene3D" id="1.20.59.10">
    <property type="entry name" value="Chorismate mutase"/>
    <property type="match status" value="1"/>
</dbReference>
<name>A0AAC9VR08_9MYCO</name>
<dbReference type="AlphaFoldDB" id="A0AAC9VR08"/>
<feature type="chain" id="PRO_5041909217" description="Chorismate mutase" evidence="6">
    <location>
        <begin position="31"/>
        <end position="192"/>
    </location>
</feature>
<dbReference type="RefSeq" id="WP_083020035.1">
    <property type="nucleotide sequence ID" value="NZ_AP022584.1"/>
</dbReference>
<protein>
    <recommendedName>
        <fullName evidence="2 5">Chorismate mutase</fullName>
        <ecNumber evidence="2 5">5.4.99.5</ecNumber>
    </recommendedName>
</protein>
<evidence type="ECO:0000313" key="8">
    <source>
        <dbReference type="EMBL" id="ASW90511.1"/>
    </source>
</evidence>
<evidence type="ECO:0000313" key="11">
    <source>
        <dbReference type="Proteomes" id="UP000466831"/>
    </source>
</evidence>
<gene>
    <name evidence="8" type="ORF">CKJ54_11980</name>
    <name evidence="9" type="ORF">MMARJ_08540</name>
</gene>
<dbReference type="PANTHER" id="PTHR38041">
    <property type="entry name" value="CHORISMATE MUTASE"/>
    <property type="match status" value="1"/>
</dbReference>
<dbReference type="Proteomes" id="UP000466831">
    <property type="component" value="Chromosome"/>
</dbReference>
<reference evidence="9" key="3">
    <citation type="submission" date="2020-02" db="EMBL/GenBank/DDBJ databases">
        <authorList>
            <person name="Matsumoto Y."/>
            <person name="Motooka D."/>
            <person name="Nakamura S."/>
        </authorList>
    </citation>
    <scope>NUCLEOTIDE SEQUENCE</scope>
    <source>
        <strain evidence="9">JCM 17324</strain>
    </source>
</reference>
<comment type="function">
    <text evidence="5">Catalyzes the Claisen rearrangement of chorismate to prephenate.</text>
</comment>
<evidence type="ECO:0000256" key="1">
    <source>
        <dbReference type="ARBA" id="ARBA00004817"/>
    </source>
</evidence>
<feature type="domain" description="Chorismate mutase" evidence="7">
    <location>
        <begin position="29"/>
        <end position="109"/>
    </location>
</feature>
<dbReference type="PIRSF" id="PIRSF026640">
    <property type="entry name" value="Peripl_chor_mut"/>
    <property type="match status" value="1"/>
</dbReference>
<evidence type="ECO:0000259" key="7">
    <source>
        <dbReference type="SMART" id="SM00830"/>
    </source>
</evidence>
<dbReference type="SMART" id="SM00830">
    <property type="entry name" value="CM_2"/>
    <property type="match status" value="1"/>
</dbReference>
<keyword evidence="3 6" id="KW-0732">Signal</keyword>
<dbReference type="NCBIfam" id="TIGR01806">
    <property type="entry name" value="CM_mono2"/>
    <property type="match status" value="1"/>
</dbReference>
<dbReference type="NCBIfam" id="NF006741">
    <property type="entry name" value="PRK09269.1"/>
    <property type="match status" value="1"/>
</dbReference>
<evidence type="ECO:0000256" key="4">
    <source>
        <dbReference type="ARBA" id="ARBA00023235"/>
    </source>
</evidence>
<dbReference type="EC" id="5.4.99.5" evidence="2 5"/>
<dbReference type="SUPFAM" id="SSF48600">
    <property type="entry name" value="Chorismate mutase II"/>
    <property type="match status" value="1"/>
</dbReference>
<comment type="pathway">
    <text evidence="1 5">Metabolic intermediate biosynthesis; prephenate biosynthesis; prephenate from chorismate: step 1/1.</text>
</comment>
<sequence>MPASTRLRRVTVLCIAVAGGLTGWAAPARADSVGSLTPLVDAAAQRLQIADPVAAYKWHTRGAIEDPVRVRQELAKLGDDAVVARIDRDYVTRVFGDQIDATEAIEYSRFADWKLNPGDAPADPADLAASRSAIDGLNQEMLTQISRNWDVLHSPACAPQLGAARSDIAASRRLDDLYQRALWSATQSYCQQ</sequence>
<dbReference type="InterPro" id="IPR051331">
    <property type="entry name" value="Chorismate_mutase-related"/>
</dbReference>
<dbReference type="InterPro" id="IPR036979">
    <property type="entry name" value="CM_dom_sf"/>
</dbReference>
<dbReference type="PANTHER" id="PTHR38041:SF2">
    <property type="entry name" value="SECRETED CHORISMATE MUTASE"/>
    <property type="match status" value="1"/>
</dbReference>
<dbReference type="InterPro" id="IPR036263">
    <property type="entry name" value="Chorismate_II_sf"/>
</dbReference>
<feature type="signal peptide" evidence="6">
    <location>
        <begin position="1"/>
        <end position="30"/>
    </location>
</feature>
<dbReference type="InterPro" id="IPR008240">
    <property type="entry name" value="Chorismate_mutase_periplasmic"/>
</dbReference>
<organism evidence="8 10">
    <name type="scientific">Mycobacterium marseillense</name>
    <dbReference type="NCBI Taxonomy" id="701042"/>
    <lineage>
        <taxon>Bacteria</taxon>
        <taxon>Bacillati</taxon>
        <taxon>Actinomycetota</taxon>
        <taxon>Actinomycetes</taxon>
        <taxon>Mycobacteriales</taxon>
        <taxon>Mycobacteriaceae</taxon>
        <taxon>Mycobacterium</taxon>
        <taxon>Mycobacterium avium complex (MAC)</taxon>
    </lineage>
</organism>